<dbReference type="PANTHER" id="PTHR14614:SF109">
    <property type="entry name" value="RIBOSOMAL LYSINE N-METHYLTRANSFERASE 5"/>
    <property type="match status" value="1"/>
</dbReference>
<name>A0A9P6NJT2_9BASI</name>
<dbReference type="AlphaFoldDB" id="A0A9P6NJT2"/>
<dbReference type="EMBL" id="MU167276">
    <property type="protein sequence ID" value="KAG0145444.1"/>
    <property type="molecule type" value="Genomic_DNA"/>
</dbReference>
<dbReference type="SUPFAM" id="SSF53335">
    <property type="entry name" value="S-adenosyl-L-methionine-dependent methyltransferases"/>
    <property type="match status" value="1"/>
</dbReference>
<dbReference type="Gene3D" id="3.40.50.150">
    <property type="entry name" value="Vaccinia Virus protein VP39"/>
    <property type="match status" value="1"/>
</dbReference>
<dbReference type="PANTHER" id="PTHR14614">
    <property type="entry name" value="HEPATOCELLULAR CARCINOMA-ASSOCIATED ANTIGEN"/>
    <property type="match status" value="1"/>
</dbReference>
<dbReference type="GO" id="GO:0032991">
    <property type="term" value="C:protein-containing complex"/>
    <property type="evidence" value="ECO:0007669"/>
    <property type="project" value="TreeGrafter"/>
</dbReference>
<dbReference type="GO" id="GO:0008757">
    <property type="term" value="F:S-adenosylmethionine-dependent methyltransferase activity"/>
    <property type="evidence" value="ECO:0007669"/>
    <property type="project" value="UniProtKB-ARBA"/>
</dbReference>
<dbReference type="Proteomes" id="UP000886653">
    <property type="component" value="Unassembled WGS sequence"/>
</dbReference>
<dbReference type="GO" id="GO:0005829">
    <property type="term" value="C:cytosol"/>
    <property type="evidence" value="ECO:0007669"/>
    <property type="project" value="TreeGrafter"/>
</dbReference>
<sequence length="373" mass="41390">MGETAVSTQIPPVLTLDRRFLIQITDADEEIFCLYSKLAGSVRATSSESSNAIGGRSSGSGLGFFDSSSSALTVELKINPSSQTQLESISHGIFNAVSGTKKGRSQKSRLKQRPPQQTRTITAKLHQDLFAVNHRKGDTGSLVWWASIDFAEFLWYDLLHPMIVAADRSSTSLLDMRLFGSSLRILELGAGTGALATLCNDMFPDQSTTSWTVSDQAILLPAIARNFTLNGLDYVGGLDRPTRYQIEEMDWISIEKDWLKAHSKIQSANSSKSEADYELILAIDCLYNESLILPLLRTFDHLSTPFSSTGAPATLVLIVSQLRSDEVMRLFVESWIALPSWKIYRVDEEGLRADLKLNLADPRYVVWCGWKVE</sequence>
<protein>
    <submittedName>
        <fullName evidence="1">Uncharacterized protein</fullName>
    </submittedName>
</protein>
<dbReference type="InterPro" id="IPR019410">
    <property type="entry name" value="Methyltransf_16"/>
</dbReference>
<reference evidence="1" key="1">
    <citation type="submission" date="2013-11" db="EMBL/GenBank/DDBJ databases">
        <title>Genome sequence of the fusiform rust pathogen reveals effectors for host alternation and coevolution with pine.</title>
        <authorList>
            <consortium name="DOE Joint Genome Institute"/>
            <person name="Smith K."/>
            <person name="Pendleton A."/>
            <person name="Kubisiak T."/>
            <person name="Anderson C."/>
            <person name="Salamov A."/>
            <person name="Aerts A."/>
            <person name="Riley R."/>
            <person name="Clum A."/>
            <person name="Lindquist E."/>
            <person name="Ence D."/>
            <person name="Campbell M."/>
            <person name="Kronenberg Z."/>
            <person name="Feau N."/>
            <person name="Dhillon B."/>
            <person name="Hamelin R."/>
            <person name="Burleigh J."/>
            <person name="Smith J."/>
            <person name="Yandell M."/>
            <person name="Nelson C."/>
            <person name="Grigoriev I."/>
            <person name="Davis J."/>
        </authorList>
    </citation>
    <scope>NUCLEOTIDE SEQUENCE</scope>
    <source>
        <strain evidence="1">G11</strain>
    </source>
</reference>
<evidence type="ECO:0000313" key="1">
    <source>
        <dbReference type="EMBL" id="KAG0145444.1"/>
    </source>
</evidence>
<gene>
    <name evidence="1" type="ORF">CROQUDRAFT_671740</name>
</gene>
<proteinExistence type="predicted"/>
<keyword evidence="2" id="KW-1185">Reference proteome</keyword>
<dbReference type="Pfam" id="PF10294">
    <property type="entry name" value="Methyltransf_16"/>
    <property type="match status" value="1"/>
</dbReference>
<dbReference type="InterPro" id="IPR029063">
    <property type="entry name" value="SAM-dependent_MTases_sf"/>
</dbReference>
<organism evidence="1 2">
    <name type="scientific">Cronartium quercuum f. sp. fusiforme G11</name>
    <dbReference type="NCBI Taxonomy" id="708437"/>
    <lineage>
        <taxon>Eukaryota</taxon>
        <taxon>Fungi</taxon>
        <taxon>Dikarya</taxon>
        <taxon>Basidiomycota</taxon>
        <taxon>Pucciniomycotina</taxon>
        <taxon>Pucciniomycetes</taxon>
        <taxon>Pucciniales</taxon>
        <taxon>Coleosporiaceae</taxon>
        <taxon>Cronartium</taxon>
    </lineage>
</organism>
<evidence type="ECO:0000313" key="2">
    <source>
        <dbReference type="Proteomes" id="UP000886653"/>
    </source>
</evidence>
<accession>A0A9P6NJT2</accession>
<comment type="caution">
    <text evidence="1">The sequence shown here is derived from an EMBL/GenBank/DDBJ whole genome shotgun (WGS) entry which is preliminary data.</text>
</comment>
<dbReference type="OrthoDB" id="2529286at2759"/>